<keyword evidence="3 9" id="KW-0812">Transmembrane</keyword>
<evidence type="ECO:0000256" key="4">
    <source>
        <dbReference type="ARBA" id="ARBA00022989"/>
    </source>
</evidence>
<evidence type="ECO:0000259" key="10">
    <source>
        <dbReference type="Pfam" id="PF09976"/>
    </source>
</evidence>
<gene>
    <name evidence="11" type="ORF">FJU11_17045</name>
</gene>
<evidence type="ECO:0000256" key="9">
    <source>
        <dbReference type="SAM" id="Phobius"/>
    </source>
</evidence>
<evidence type="ECO:0000256" key="2">
    <source>
        <dbReference type="ARBA" id="ARBA00022475"/>
    </source>
</evidence>
<dbReference type="RefSeq" id="WP_141168283.1">
    <property type="nucleotide sequence ID" value="NZ_VHLH01000042.1"/>
</dbReference>
<dbReference type="Proteomes" id="UP000320314">
    <property type="component" value="Unassembled WGS sequence"/>
</dbReference>
<evidence type="ECO:0000256" key="8">
    <source>
        <dbReference type="ARBA" id="ARBA00024235"/>
    </source>
</evidence>
<comment type="subcellular location">
    <subcellularLocation>
        <location evidence="1">Cell membrane</location>
        <topology evidence="1">Single-pass type II membrane protein</topology>
    </subcellularLocation>
</comment>
<evidence type="ECO:0000256" key="7">
    <source>
        <dbReference type="ARBA" id="ARBA00024197"/>
    </source>
</evidence>
<dbReference type="GO" id="GO:0044877">
    <property type="term" value="F:protein-containing complex binding"/>
    <property type="evidence" value="ECO:0007669"/>
    <property type="project" value="InterPro"/>
</dbReference>
<feature type="domain" description="Ancillary SecYEG translocon subunit/Cell division coordinator CpoB TPR" evidence="10">
    <location>
        <begin position="21"/>
        <end position="210"/>
    </location>
</feature>
<name>A0A506U224_9HYPH</name>
<keyword evidence="2" id="KW-1003">Cell membrane</keyword>
<comment type="caution">
    <text evidence="11">The sequence shown here is derived from an EMBL/GenBank/DDBJ whole genome shotgun (WGS) entry which is preliminary data.</text>
</comment>
<dbReference type="GO" id="GO:0005886">
    <property type="term" value="C:plasma membrane"/>
    <property type="evidence" value="ECO:0007669"/>
    <property type="project" value="UniProtKB-SubCell"/>
</dbReference>
<keyword evidence="12" id="KW-1185">Reference proteome</keyword>
<dbReference type="Pfam" id="PF09976">
    <property type="entry name" value="TPR_21"/>
    <property type="match status" value="1"/>
</dbReference>
<dbReference type="PANTHER" id="PTHR38035">
    <property type="entry name" value="UPF0070 PROTEIN YFGM"/>
    <property type="match status" value="1"/>
</dbReference>
<comment type="similarity">
    <text evidence="7">Belongs to the YfgM family.</text>
</comment>
<dbReference type="InterPro" id="IPR018704">
    <property type="entry name" value="SecYEG/CpoB_TPR"/>
</dbReference>
<keyword evidence="4 9" id="KW-1133">Transmembrane helix</keyword>
<accession>A0A506U224</accession>
<evidence type="ECO:0000313" key="12">
    <source>
        <dbReference type="Proteomes" id="UP000320314"/>
    </source>
</evidence>
<evidence type="ECO:0000256" key="6">
    <source>
        <dbReference type="ARBA" id="ARBA00023186"/>
    </source>
</evidence>
<organism evidence="11 12">
    <name type="scientific">Pararhizobium mangrovi</name>
    <dbReference type="NCBI Taxonomy" id="2590452"/>
    <lineage>
        <taxon>Bacteria</taxon>
        <taxon>Pseudomonadati</taxon>
        <taxon>Pseudomonadota</taxon>
        <taxon>Alphaproteobacteria</taxon>
        <taxon>Hyphomicrobiales</taxon>
        <taxon>Rhizobiaceae</taxon>
        <taxon>Rhizobium/Agrobacterium group</taxon>
        <taxon>Pararhizobium</taxon>
    </lineage>
</organism>
<dbReference type="AlphaFoldDB" id="A0A506U224"/>
<evidence type="ECO:0000313" key="11">
    <source>
        <dbReference type="EMBL" id="TPW25917.1"/>
    </source>
</evidence>
<dbReference type="SUPFAM" id="SSF48452">
    <property type="entry name" value="TPR-like"/>
    <property type="match status" value="1"/>
</dbReference>
<dbReference type="EMBL" id="VHLH01000042">
    <property type="protein sequence ID" value="TPW25917.1"/>
    <property type="molecule type" value="Genomic_DNA"/>
</dbReference>
<keyword evidence="6" id="KW-0143">Chaperone</keyword>
<dbReference type="InterPro" id="IPR011990">
    <property type="entry name" value="TPR-like_helical_dom_sf"/>
</dbReference>
<protein>
    <recommendedName>
        <fullName evidence="8">Ancillary SecYEG translocon subunit</fullName>
    </recommendedName>
</protein>
<proteinExistence type="inferred from homology"/>
<dbReference type="Gene3D" id="1.25.40.10">
    <property type="entry name" value="Tetratricopeptide repeat domain"/>
    <property type="match status" value="1"/>
</dbReference>
<dbReference type="PANTHER" id="PTHR38035:SF1">
    <property type="entry name" value="ANCILLARY SECYEG TRANSLOCON SUBUNIT"/>
    <property type="match status" value="1"/>
</dbReference>
<feature type="transmembrane region" description="Helical" evidence="9">
    <location>
        <begin position="27"/>
        <end position="48"/>
    </location>
</feature>
<reference evidence="11 12" key="1">
    <citation type="submission" date="2019-06" db="EMBL/GenBank/DDBJ databases">
        <authorList>
            <person name="Li M."/>
        </authorList>
    </citation>
    <scope>NUCLEOTIDE SEQUENCE [LARGE SCALE GENOMIC DNA]</scope>
    <source>
        <strain evidence="11 12">BGMRC6574</strain>
    </source>
</reference>
<keyword evidence="5 9" id="KW-0472">Membrane</keyword>
<evidence type="ECO:0000256" key="3">
    <source>
        <dbReference type="ARBA" id="ARBA00022692"/>
    </source>
</evidence>
<evidence type="ECO:0000256" key="1">
    <source>
        <dbReference type="ARBA" id="ARBA00004401"/>
    </source>
</evidence>
<sequence>MAHDESFFREVREDLRNERFKQLWNRFGIYLIAALVVLILAIGAYVGYRYWSERQSAQSGDAFAAALSVIDDGKTDQALGDLDKLADTGYGDYPALARLRAAGLMAENGKTDDALKAFKAVANDDDVPQAIRDVARVRGGLILVDHGTYGDAADMVQTLTGDDDPFRNSAREILGLSAWKAGDMKQARTWFEKITSDNQAERGVVQQAQMMLDLIDANTKPA</sequence>
<dbReference type="OrthoDB" id="7173339at2"/>
<evidence type="ECO:0000256" key="5">
    <source>
        <dbReference type="ARBA" id="ARBA00023136"/>
    </source>
</evidence>
<dbReference type="InterPro" id="IPR026039">
    <property type="entry name" value="YfgM"/>
</dbReference>